<feature type="domain" description="HTH OST-type" evidence="1">
    <location>
        <begin position="159"/>
        <end position="237"/>
    </location>
</feature>
<accession>A0ABY5HE70</accession>
<dbReference type="Proteomes" id="UP001058461">
    <property type="component" value="Chromosome"/>
</dbReference>
<dbReference type="RefSeq" id="WP_255852699.1">
    <property type="nucleotide sequence ID" value="NZ_CP073347.1"/>
</dbReference>
<dbReference type="PROSITE" id="PS51644">
    <property type="entry name" value="HTH_OST"/>
    <property type="match status" value="1"/>
</dbReference>
<dbReference type="EMBL" id="CP073347">
    <property type="protein sequence ID" value="UTW10648.1"/>
    <property type="molecule type" value="Genomic_DNA"/>
</dbReference>
<dbReference type="InterPro" id="IPR021139">
    <property type="entry name" value="NYN"/>
</dbReference>
<dbReference type="Gene3D" id="3.30.420.610">
    <property type="entry name" value="LOTUS domain-like"/>
    <property type="match status" value="1"/>
</dbReference>
<dbReference type="InterPro" id="IPR025605">
    <property type="entry name" value="OST-HTH/LOTUS_dom"/>
</dbReference>
<dbReference type="InterPro" id="IPR041966">
    <property type="entry name" value="LOTUS-like"/>
</dbReference>
<dbReference type="PANTHER" id="PTHR35811:SF1">
    <property type="entry name" value="HTH OST-TYPE DOMAIN-CONTAINING PROTEIN"/>
    <property type="match status" value="1"/>
</dbReference>
<reference evidence="2" key="1">
    <citation type="submission" date="2021-04" db="EMBL/GenBank/DDBJ databases">
        <title>Oceanospirillales bacteria with DddD are important DMSP degraders in coastal seawater.</title>
        <authorList>
            <person name="Liu J."/>
        </authorList>
    </citation>
    <scope>NUCLEOTIDE SEQUENCE</scope>
    <source>
        <strain evidence="2">D13-1</strain>
    </source>
</reference>
<dbReference type="CDD" id="cd11297">
    <property type="entry name" value="PIN_LabA-like_N_1"/>
    <property type="match status" value="1"/>
</dbReference>
<dbReference type="PANTHER" id="PTHR35811">
    <property type="entry name" value="SLR1870 PROTEIN"/>
    <property type="match status" value="1"/>
</dbReference>
<dbReference type="Pfam" id="PF12872">
    <property type="entry name" value="OST-HTH"/>
    <property type="match status" value="1"/>
</dbReference>
<dbReference type="CDD" id="cd10146">
    <property type="entry name" value="LabA_like_C"/>
    <property type="match status" value="1"/>
</dbReference>
<proteinExistence type="predicted"/>
<organism evidence="2 3">
    <name type="scientific">Marinobacterium rhizophilum</name>
    <dbReference type="NCBI Taxonomy" id="420402"/>
    <lineage>
        <taxon>Bacteria</taxon>
        <taxon>Pseudomonadati</taxon>
        <taxon>Pseudomonadota</taxon>
        <taxon>Gammaproteobacteria</taxon>
        <taxon>Oceanospirillales</taxon>
        <taxon>Oceanospirillaceae</taxon>
        <taxon>Marinobacterium</taxon>
    </lineage>
</organism>
<evidence type="ECO:0000313" key="3">
    <source>
        <dbReference type="Proteomes" id="UP001058461"/>
    </source>
</evidence>
<evidence type="ECO:0000313" key="2">
    <source>
        <dbReference type="EMBL" id="UTW10648.1"/>
    </source>
</evidence>
<name>A0ABY5HE70_9GAMM</name>
<keyword evidence="3" id="KW-1185">Reference proteome</keyword>
<gene>
    <name evidence="2" type="ORF">KDW95_15295</name>
</gene>
<evidence type="ECO:0000259" key="1">
    <source>
        <dbReference type="PROSITE" id="PS51644"/>
    </source>
</evidence>
<dbReference type="Gene3D" id="3.40.50.1010">
    <property type="entry name" value="5'-nuclease"/>
    <property type="match status" value="1"/>
</dbReference>
<sequence>MKDLDQHKKIAVLVDADNAQRSKTKHILDELSGHGHIVVKRAYGDWSSENLKNWRTTLNELAIQPCQQFAYTTGKNSTDGAMIIDAMDLLYSKRFDAFAIVSSDSDFTSLASRLKQSEIYVFGFGEKKTPISFRNACDDFIFTEILGDAPAQTLPGNPDLEQIRRLLIKAWREHSDDEGWMNMGHAGSLLKRQRPDFDPRTFGASSFKEFLQLLAPQINVEQKQRGNGRPYMYQVAST</sequence>
<protein>
    <submittedName>
        <fullName evidence="2">NYN domain-containing protein</fullName>
    </submittedName>
</protein>
<dbReference type="Pfam" id="PF01936">
    <property type="entry name" value="NYN"/>
    <property type="match status" value="1"/>
</dbReference>